<keyword evidence="3" id="KW-1185">Reference proteome</keyword>
<feature type="non-terminal residue" evidence="2">
    <location>
        <position position="1"/>
    </location>
</feature>
<evidence type="ECO:0000256" key="1">
    <source>
        <dbReference type="SAM" id="Phobius"/>
    </source>
</evidence>
<accession>A0A8J2WJS9</accession>
<keyword evidence="1" id="KW-1133">Transmembrane helix</keyword>
<protein>
    <submittedName>
        <fullName evidence="2">Uncharacterized protein</fullName>
    </submittedName>
</protein>
<dbReference type="EMBL" id="CAKKNE010000003">
    <property type="protein sequence ID" value="CAH0371505.1"/>
    <property type="molecule type" value="Genomic_DNA"/>
</dbReference>
<feature type="transmembrane region" description="Helical" evidence="1">
    <location>
        <begin position="109"/>
        <end position="130"/>
    </location>
</feature>
<comment type="caution">
    <text evidence="2">The sequence shown here is derived from an EMBL/GenBank/DDBJ whole genome shotgun (WGS) entry which is preliminary data.</text>
</comment>
<keyword evidence="1" id="KW-0472">Membrane</keyword>
<sequence length="218" mass="24844">VVVLCPPCALLAPRRSRAVHRVDAALLQRGHDVRRPQDAPPAFRSIAAQRRRLAGLVDERREEVVRRQRDEPDDVVGGRGARFPHVIPHDVRGQRRLVVPRPINELREALVLVGAVEIFVLVTIFSLGVLRRARRRHAVRLRGLARRVRLLREVERLDGRLRRAFRGRVLPRRRRGRGRGRVCSYCGHHLGDLFARRAAMRALRSEGTGARGGLCMRS</sequence>
<keyword evidence="1" id="KW-0812">Transmembrane</keyword>
<dbReference type="Proteomes" id="UP000789595">
    <property type="component" value="Unassembled WGS sequence"/>
</dbReference>
<proteinExistence type="predicted"/>
<evidence type="ECO:0000313" key="2">
    <source>
        <dbReference type="EMBL" id="CAH0371505.1"/>
    </source>
</evidence>
<organism evidence="2 3">
    <name type="scientific">Pelagomonas calceolata</name>
    <dbReference type="NCBI Taxonomy" id="35677"/>
    <lineage>
        <taxon>Eukaryota</taxon>
        <taxon>Sar</taxon>
        <taxon>Stramenopiles</taxon>
        <taxon>Ochrophyta</taxon>
        <taxon>Pelagophyceae</taxon>
        <taxon>Pelagomonadales</taxon>
        <taxon>Pelagomonadaceae</taxon>
        <taxon>Pelagomonas</taxon>
    </lineage>
</organism>
<name>A0A8J2WJS9_9STRA</name>
<reference evidence="2" key="1">
    <citation type="submission" date="2021-11" db="EMBL/GenBank/DDBJ databases">
        <authorList>
            <consortium name="Genoscope - CEA"/>
            <person name="William W."/>
        </authorList>
    </citation>
    <scope>NUCLEOTIDE SEQUENCE</scope>
</reference>
<gene>
    <name evidence="2" type="ORF">PECAL_3P14520</name>
</gene>
<dbReference type="AlphaFoldDB" id="A0A8J2WJS9"/>
<evidence type="ECO:0000313" key="3">
    <source>
        <dbReference type="Proteomes" id="UP000789595"/>
    </source>
</evidence>